<dbReference type="GO" id="GO:0005524">
    <property type="term" value="F:ATP binding"/>
    <property type="evidence" value="ECO:0007669"/>
    <property type="project" value="UniProtKB-KW"/>
</dbReference>
<gene>
    <name evidence="6" type="ORF">H9962_00100</name>
</gene>
<dbReference type="InterPro" id="IPR003593">
    <property type="entry name" value="AAA+_ATPase"/>
</dbReference>
<protein>
    <submittedName>
        <fullName evidence="6">ABC transporter ATP-binding protein</fullName>
    </submittedName>
</protein>
<comment type="caution">
    <text evidence="6">The sequence shown here is derived from an EMBL/GenBank/DDBJ whole genome shotgun (WGS) entry which is preliminary data.</text>
</comment>
<feature type="region of interest" description="Disordered" evidence="4">
    <location>
        <begin position="248"/>
        <end position="267"/>
    </location>
</feature>
<dbReference type="PANTHER" id="PTHR24220">
    <property type="entry name" value="IMPORT ATP-BINDING PROTEIN"/>
    <property type="match status" value="1"/>
</dbReference>
<dbReference type="SMART" id="SM00382">
    <property type="entry name" value="AAA"/>
    <property type="match status" value="1"/>
</dbReference>
<dbReference type="Proteomes" id="UP000824225">
    <property type="component" value="Unassembled WGS sequence"/>
</dbReference>
<accession>A0A9D2HCE0</accession>
<sequence length="267" mass="28398">MLDTQQASAVPVFIGDSASALSVGIEARDLRVTVREAGRQRVVLDLPELRLEAGSSLGITGPSGCGKTTLLHVLAGLLPPDGGRVWWNGEAVYDLSEARRDVLRARAAGMVFQDFQLLGGLSALDNVLLPLSFRHWRPAEAERARALDLLERLGVEHPRTRAEKLSRGEMQRVGLARAFLGGCGVLFADEPTAGLDAANARQVAAMLLDLCRERGVTLACVTHDADLADRFDRRLCLAAGRLVSGGDAYPPAPSSAKGSAERGEVAA</sequence>
<dbReference type="PANTHER" id="PTHR24220:SF659">
    <property type="entry name" value="TRANSPORTER, PUTATIVE-RELATED"/>
    <property type="match status" value="1"/>
</dbReference>
<dbReference type="InterPro" id="IPR003439">
    <property type="entry name" value="ABC_transporter-like_ATP-bd"/>
</dbReference>
<name>A0A9D2HCE0_9BACT</name>
<reference evidence="6" key="2">
    <citation type="submission" date="2021-04" db="EMBL/GenBank/DDBJ databases">
        <authorList>
            <person name="Gilroy R."/>
        </authorList>
    </citation>
    <scope>NUCLEOTIDE SEQUENCE</scope>
    <source>
        <strain evidence="6">CHK186-16707</strain>
    </source>
</reference>
<organism evidence="6 7">
    <name type="scientific">Candidatus Mailhella merdigallinarum</name>
    <dbReference type="NCBI Taxonomy" id="2838658"/>
    <lineage>
        <taxon>Bacteria</taxon>
        <taxon>Pseudomonadati</taxon>
        <taxon>Thermodesulfobacteriota</taxon>
        <taxon>Desulfovibrionia</taxon>
        <taxon>Desulfovibrionales</taxon>
        <taxon>Desulfovibrionaceae</taxon>
        <taxon>Mailhella</taxon>
    </lineage>
</organism>
<evidence type="ECO:0000256" key="3">
    <source>
        <dbReference type="ARBA" id="ARBA00022840"/>
    </source>
</evidence>
<dbReference type="SUPFAM" id="SSF52540">
    <property type="entry name" value="P-loop containing nucleoside triphosphate hydrolases"/>
    <property type="match status" value="1"/>
</dbReference>
<dbReference type="InterPro" id="IPR027417">
    <property type="entry name" value="P-loop_NTPase"/>
</dbReference>
<evidence type="ECO:0000256" key="1">
    <source>
        <dbReference type="ARBA" id="ARBA00022448"/>
    </source>
</evidence>
<reference evidence="6" key="1">
    <citation type="journal article" date="2021" name="PeerJ">
        <title>Extensive microbial diversity within the chicken gut microbiome revealed by metagenomics and culture.</title>
        <authorList>
            <person name="Gilroy R."/>
            <person name="Ravi A."/>
            <person name="Getino M."/>
            <person name="Pursley I."/>
            <person name="Horton D.L."/>
            <person name="Alikhan N.F."/>
            <person name="Baker D."/>
            <person name="Gharbi K."/>
            <person name="Hall N."/>
            <person name="Watson M."/>
            <person name="Adriaenssens E.M."/>
            <person name="Foster-Nyarko E."/>
            <person name="Jarju S."/>
            <person name="Secka A."/>
            <person name="Antonio M."/>
            <person name="Oren A."/>
            <person name="Chaudhuri R.R."/>
            <person name="La Ragione R."/>
            <person name="Hildebrand F."/>
            <person name="Pallen M.J."/>
        </authorList>
    </citation>
    <scope>NUCLEOTIDE SEQUENCE</scope>
    <source>
        <strain evidence="6">CHK186-16707</strain>
    </source>
</reference>
<dbReference type="Gene3D" id="3.40.50.300">
    <property type="entry name" value="P-loop containing nucleotide triphosphate hydrolases"/>
    <property type="match status" value="1"/>
</dbReference>
<dbReference type="Pfam" id="PF00005">
    <property type="entry name" value="ABC_tran"/>
    <property type="match status" value="1"/>
</dbReference>
<dbReference type="PROSITE" id="PS50893">
    <property type="entry name" value="ABC_TRANSPORTER_2"/>
    <property type="match status" value="1"/>
</dbReference>
<dbReference type="CDD" id="cd03255">
    <property type="entry name" value="ABC_MJ0796_LolCDE_FtsE"/>
    <property type="match status" value="1"/>
</dbReference>
<evidence type="ECO:0000313" key="7">
    <source>
        <dbReference type="Proteomes" id="UP000824225"/>
    </source>
</evidence>
<keyword evidence="2" id="KW-0547">Nucleotide-binding</keyword>
<dbReference type="AlphaFoldDB" id="A0A9D2HCE0"/>
<evidence type="ECO:0000256" key="2">
    <source>
        <dbReference type="ARBA" id="ARBA00022741"/>
    </source>
</evidence>
<dbReference type="InterPro" id="IPR017911">
    <property type="entry name" value="MacB-like_ATP-bd"/>
</dbReference>
<feature type="domain" description="ABC transporter" evidence="5">
    <location>
        <begin position="25"/>
        <end position="264"/>
    </location>
</feature>
<dbReference type="InterPro" id="IPR015854">
    <property type="entry name" value="ABC_transpr_LolD-like"/>
</dbReference>
<dbReference type="GO" id="GO:0022857">
    <property type="term" value="F:transmembrane transporter activity"/>
    <property type="evidence" value="ECO:0007669"/>
    <property type="project" value="TreeGrafter"/>
</dbReference>
<dbReference type="EMBL" id="DXAN01000001">
    <property type="protein sequence ID" value="HJA07581.1"/>
    <property type="molecule type" value="Genomic_DNA"/>
</dbReference>
<evidence type="ECO:0000259" key="5">
    <source>
        <dbReference type="PROSITE" id="PS50893"/>
    </source>
</evidence>
<proteinExistence type="predicted"/>
<evidence type="ECO:0000313" key="6">
    <source>
        <dbReference type="EMBL" id="HJA07581.1"/>
    </source>
</evidence>
<dbReference type="GO" id="GO:0005886">
    <property type="term" value="C:plasma membrane"/>
    <property type="evidence" value="ECO:0007669"/>
    <property type="project" value="TreeGrafter"/>
</dbReference>
<evidence type="ECO:0000256" key="4">
    <source>
        <dbReference type="SAM" id="MobiDB-lite"/>
    </source>
</evidence>
<dbReference type="GO" id="GO:0016887">
    <property type="term" value="F:ATP hydrolysis activity"/>
    <property type="evidence" value="ECO:0007669"/>
    <property type="project" value="InterPro"/>
</dbReference>
<keyword evidence="1" id="KW-0813">Transport</keyword>
<keyword evidence="3 6" id="KW-0067">ATP-binding</keyword>